<name>A0A9W8I6J5_9FUNG</name>
<proteinExistence type="predicted"/>
<dbReference type="GO" id="GO:0005524">
    <property type="term" value="F:ATP binding"/>
    <property type="evidence" value="ECO:0007669"/>
    <property type="project" value="InterPro"/>
</dbReference>
<dbReference type="GO" id="GO:0004824">
    <property type="term" value="F:lysine-tRNA ligase activity"/>
    <property type="evidence" value="ECO:0007669"/>
    <property type="project" value="TreeGrafter"/>
</dbReference>
<dbReference type="GO" id="GO:0006430">
    <property type="term" value="P:lysyl-tRNA aminoacylation"/>
    <property type="evidence" value="ECO:0007669"/>
    <property type="project" value="TreeGrafter"/>
</dbReference>
<protein>
    <recommendedName>
        <fullName evidence="4">Aminoacyl-transfer RNA synthetases class-II family profile domain-containing protein</fullName>
    </recommendedName>
</protein>
<dbReference type="AlphaFoldDB" id="A0A9W8I6J5"/>
<gene>
    <name evidence="5" type="ORF">IWW36_004105</name>
</gene>
<evidence type="ECO:0000313" key="5">
    <source>
        <dbReference type="EMBL" id="KAJ2846940.1"/>
    </source>
</evidence>
<dbReference type="Pfam" id="PF00152">
    <property type="entry name" value="tRNA-synt_2"/>
    <property type="match status" value="1"/>
</dbReference>
<feature type="domain" description="Aminoacyl-transfer RNA synthetases class-II family profile" evidence="4">
    <location>
        <begin position="1"/>
        <end position="206"/>
    </location>
</feature>
<organism evidence="5 6">
    <name type="scientific">Coemansia brasiliensis</name>
    <dbReference type="NCBI Taxonomy" id="2650707"/>
    <lineage>
        <taxon>Eukaryota</taxon>
        <taxon>Fungi</taxon>
        <taxon>Fungi incertae sedis</taxon>
        <taxon>Zoopagomycota</taxon>
        <taxon>Kickxellomycotina</taxon>
        <taxon>Kickxellomycetes</taxon>
        <taxon>Kickxellales</taxon>
        <taxon>Kickxellaceae</taxon>
        <taxon>Coemansia</taxon>
    </lineage>
</organism>
<evidence type="ECO:0000313" key="6">
    <source>
        <dbReference type="Proteomes" id="UP001139887"/>
    </source>
</evidence>
<evidence type="ECO:0000256" key="2">
    <source>
        <dbReference type="ARBA" id="ARBA00022741"/>
    </source>
</evidence>
<dbReference type="GO" id="GO:0005829">
    <property type="term" value="C:cytosol"/>
    <property type="evidence" value="ECO:0007669"/>
    <property type="project" value="TreeGrafter"/>
</dbReference>
<evidence type="ECO:0000256" key="3">
    <source>
        <dbReference type="ARBA" id="ARBA00022840"/>
    </source>
</evidence>
<dbReference type="EMBL" id="JANBUW010000419">
    <property type="protein sequence ID" value="KAJ2846940.1"/>
    <property type="molecule type" value="Genomic_DNA"/>
</dbReference>
<keyword evidence="2" id="KW-0547">Nucleotide-binding</keyword>
<dbReference type="GO" id="GO:0000049">
    <property type="term" value="F:tRNA binding"/>
    <property type="evidence" value="ECO:0007669"/>
    <property type="project" value="TreeGrafter"/>
</dbReference>
<evidence type="ECO:0000259" key="4">
    <source>
        <dbReference type="PROSITE" id="PS50862"/>
    </source>
</evidence>
<keyword evidence="3" id="KW-0067">ATP-binding</keyword>
<keyword evidence="1" id="KW-0436">Ligase</keyword>
<dbReference type="InterPro" id="IPR006195">
    <property type="entry name" value="aa-tRNA-synth_II"/>
</dbReference>
<dbReference type="SUPFAM" id="SSF55681">
    <property type="entry name" value="Class II aaRS and biotin synthetases"/>
    <property type="match status" value="1"/>
</dbReference>
<keyword evidence="6" id="KW-1185">Reference proteome</keyword>
<dbReference type="PANTHER" id="PTHR42918:SF9">
    <property type="entry name" value="LYSINE--TRNA LIGASE"/>
    <property type="match status" value="1"/>
</dbReference>
<dbReference type="PROSITE" id="PS50862">
    <property type="entry name" value="AA_TRNA_LIGASE_II"/>
    <property type="match status" value="1"/>
</dbReference>
<dbReference type="PANTHER" id="PTHR42918">
    <property type="entry name" value="LYSYL-TRNA SYNTHETASE"/>
    <property type="match status" value="1"/>
</dbReference>
<evidence type="ECO:0000256" key="1">
    <source>
        <dbReference type="ARBA" id="ARBA00022598"/>
    </source>
</evidence>
<sequence>MARDIAGTTRLPLPNSTVSIDLGPPFSRIDVMRRLREHVPELPAILDEGSLPALQEILTKRQIPAAQPHTVPRLLDRLIGYYIEPDCVQPTFLYGHPAIMSPLAKCTSDEQSIAARFELFVNGKELVNAYEELNDPNLQREKFQAQAMERDQGDLEVPLPDSAFCDALETGLPPTAGWGMGVDRVVALLAQVAHLRETIAFPIMRPSHQR</sequence>
<dbReference type="OrthoDB" id="21243at2759"/>
<accession>A0A9W8I6J5</accession>
<dbReference type="InterPro" id="IPR004364">
    <property type="entry name" value="Aa-tRNA-synt_II"/>
</dbReference>
<reference evidence="5" key="1">
    <citation type="submission" date="2022-07" db="EMBL/GenBank/DDBJ databases">
        <title>Phylogenomic reconstructions and comparative analyses of Kickxellomycotina fungi.</title>
        <authorList>
            <person name="Reynolds N.K."/>
            <person name="Stajich J.E."/>
            <person name="Barry K."/>
            <person name="Grigoriev I.V."/>
            <person name="Crous P."/>
            <person name="Smith M.E."/>
        </authorList>
    </citation>
    <scope>NUCLEOTIDE SEQUENCE</scope>
    <source>
        <strain evidence="5">NRRL 1566</strain>
    </source>
</reference>
<dbReference type="Gene3D" id="3.30.930.10">
    <property type="entry name" value="Bira Bifunctional Protein, Domain 2"/>
    <property type="match status" value="1"/>
</dbReference>
<dbReference type="Proteomes" id="UP001139887">
    <property type="component" value="Unassembled WGS sequence"/>
</dbReference>
<comment type="caution">
    <text evidence="5">The sequence shown here is derived from an EMBL/GenBank/DDBJ whole genome shotgun (WGS) entry which is preliminary data.</text>
</comment>
<dbReference type="InterPro" id="IPR045864">
    <property type="entry name" value="aa-tRNA-synth_II/BPL/LPL"/>
</dbReference>